<proteinExistence type="predicted"/>
<gene>
    <name evidence="2" type="ORF">KC19_6G042100</name>
</gene>
<feature type="compositionally biased region" description="Basic residues" evidence="1">
    <location>
        <begin position="104"/>
        <end position="124"/>
    </location>
</feature>
<dbReference type="AlphaFoldDB" id="A0A8T0HBT3"/>
<organism evidence="2 3">
    <name type="scientific">Ceratodon purpureus</name>
    <name type="common">Fire moss</name>
    <name type="synonym">Dicranum purpureum</name>
    <dbReference type="NCBI Taxonomy" id="3225"/>
    <lineage>
        <taxon>Eukaryota</taxon>
        <taxon>Viridiplantae</taxon>
        <taxon>Streptophyta</taxon>
        <taxon>Embryophyta</taxon>
        <taxon>Bryophyta</taxon>
        <taxon>Bryophytina</taxon>
        <taxon>Bryopsida</taxon>
        <taxon>Dicranidae</taxon>
        <taxon>Pseudoditrichales</taxon>
        <taxon>Ditrichaceae</taxon>
        <taxon>Ceratodon</taxon>
    </lineage>
</organism>
<evidence type="ECO:0000256" key="1">
    <source>
        <dbReference type="SAM" id="MobiDB-lite"/>
    </source>
</evidence>
<dbReference type="PANTHER" id="PTHR33702">
    <property type="entry name" value="BNAA09G40010D PROTEIN"/>
    <property type="match status" value="1"/>
</dbReference>
<evidence type="ECO:0000313" key="2">
    <source>
        <dbReference type="EMBL" id="KAG0568740.1"/>
    </source>
</evidence>
<accession>A0A8T0HBT3</accession>
<dbReference type="PANTHER" id="PTHR33702:SF5">
    <property type="entry name" value="OS01G0308600 PROTEIN"/>
    <property type="match status" value="1"/>
</dbReference>
<reference evidence="2 3" key="1">
    <citation type="submission" date="2020-06" db="EMBL/GenBank/DDBJ databases">
        <title>WGS assembly of Ceratodon purpureus strain R40.</title>
        <authorList>
            <person name="Carey S.B."/>
            <person name="Jenkins J."/>
            <person name="Shu S."/>
            <person name="Lovell J.T."/>
            <person name="Sreedasyam A."/>
            <person name="Maumus F."/>
            <person name="Tiley G.P."/>
            <person name="Fernandez-Pozo N."/>
            <person name="Barry K."/>
            <person name="Chen C."/>
            <person name="Wang M."/>
            <person name="Lipzen A."/>
            <person name="Daum C."/>
            <person name="Saski C.A."/>
            <person name="Payton A.C."/>
            <person name="Mcbreen J.C."/>
            <person name="Conrad R.E."/>
            <person name="Kollar L.M."/>
            <person name="Olsson S."/>
            <person name="Huttunen S."/>
            <person name="Landis J.B."/>
            <person name="Wickett N.J."/>
            <person name="Johnson M.G."/>
            <person name="Rensing S.A."/>
            <person name="Grimwood J."/>
            <person name="Schmutz J."/>
            <person name="Mcdaniel S.F."/>
        </authorList>
    </citation>
    <scope>NUCLEOTIDE SEQUENCE [LARGE SCALE GENOMIC DNA]</scope>
    <source>
        <strain evidence="2 3">R40</strain>
    </source>
</reference>
<protein>
    <submittedName>
        <fullName evidence="2">Uncharacterized protein</fullName>
    </submittedName>
</protein>
<keyword evidence="3" id="KW-1185">Reference proteome</keyword>
<comment type="caution">
    <text evidence="2">The sequence shown here is derived from an EMBL/GenBank/DDBJ whole genome shotgun (WGS) entry which is preliminary data.</text>
</comment>
<feature type="region of interest" description="Disordered" evidence="1">
    <location>
        <begin position="216"/>
        <end position="251"/>
    </location>
</feature>
<sequence length="359" mass="39628">MPTKTVHVVPMLSPVLEDFVPPQFRGNVPDTPRAEAPAVVLAEAGVTDGVAEQNRKVPVESESKIASEEAEGPVEHGLRSRVVLTLLHWRKRAQRGPVQVTQKKPVHVQGLRRQKSKKYPTRSRRSVGHYLNPLCLLARLRDTYIHMMNTVATSGIVPGGPMGDDSGTHGSTLFFSREFDTESISQLVELERSSSKPDAEYRQNMAFARNLSRVKPSGDDLLSTRPKPGGNAACREPVLSRSKSTKTSDDSATYFSISNGVSKSGRRLSGEPALIRSKSNHLSDEVFFARKLKGSKNKLHINPYADSKWSAESVSNAANVEPKQETKSGPLEFQFQQEKTNSGTEIRSLQGASFFTYKR</sequence>
<dbReference type="EMBL" id="CM026427">
    <property type="protein sequence ID" value="KAG0568740.1"/>
    <property type="molecule type" value="Genomic_DNA"/>
</dbReference>
<evidence type="ECO:0000313" key="3">
    <source>
        <dbReference type="Proteomes" id="UP000822688"/>
    </source>
</evidence>
<feature type="region of interest" description="Disordered" evidence="1">
    <location>
        <begin position="95"/>
        <end position="124"/>
    </location>
</feature>
<name>A0A8T0HBT3_CERPU</name>
<dbReference type="Proteomes" id="UP000822688">
    <property type="component" value="Chromosome 6"/>
</dbReference>